<evidence type="ECO:0000313" key="2">
    <source>
        <dbReference type="Proteomes" id="UP000049455"/>
    </source>
</evidence>
<sequence>MIPRATVAAALGLPADTDALPPGDLPLARFAERYLSYLAVPDATTETPDAWTGAVMDHLIAHNPDLAFAAIRAAIPADAEGFLADPLADLGATHPEMRARIEAAAADDPALAARLTTEE</sequence>
<dbReference type="Proteomes" id="UP000049455">
    <property type="component" value="Unassembled WGS sequence"/>
</dbReference>
<name>A0A0M7BBE4_9RHOB</name>
<dbReference type="EMBL" id="CYPR01000079">
    <property type="protein sequence ID" value="CUH37529.1"/>
    <property type="molecule type" value="Genomic_DNA"/>
</dbReference>
<dbReference type="STRING" id="313367.JSE7799_01302"/>
<dbReference type="RefSeq" id="WP_055662899.1">
    <property type="nucleotide sequence ID" value="NZ_CYPR01000079.1"/>
</dbReference>
<accession>A0A0M7BBE4</accession>
<dbReference type="OrthoDB" id="7855356at2"/>
<gene>
    <name evidence="1" type="ORF">JSE7799_01302</name>
</gene>
<protein>
    <submittedName>
        <fullName evidence="1">Uncharacterized protein</fullName>
    </submittedName>
</protein>
<reference evidence="1 2" key="1">
    <citation type="submission" date="2015-09" db="EMBL/GenBank/DDBJ databases">
        <authorList>
            <person name="Jackson K.R."/>
            <person name="Lunt B.L."/>
            <person name="Fisher J.N.B."/>
            <person name="Gardner A.V."/>
            <person name="Bailey M.E."/>
            <person name="Deus L.M."/>
            <person name="Earl A.S."/>
            <person name="Gibby P.D."/>
            <person name="Hartmann K.A."/>
            <person name="Liu J.E."/>
            <person name="Manci A.M."/>
            <person name="Nielsen D.A."/>
            <person name="Solomon M.B."/>
            <person name="Breakwell D.P."/>
            <person name="Burnett S.H."/>
            <person name="Grose J.H."/>
        </authorList>
    </citation>
    <scope>NUCLEOTIDE SEQUENCE [LARGE SCALE GENOMIC DNA]</scope>
    <source>
        <strain evidence="1 2">CECT 7799</strain>
    </source>
</reference>
<organism evidence="1 2">
    <name type="scientific">Jannaschia seosinensis</name>
    <dbReference type="NCBI Taxonomy" id="313367"/>
    <lineage>
        <taxon>Bacteria</taxon>
        <taxon>Pseudomonadati</taxon>
        <taxon>Pseudomonadota</taxon>
        <taxon>Alphaproteobacteria</taxon>
        <taxon>Rhodobacterales</taxon>
        <taxon>Roseobacteraceae</taxon>
        <taxon>Jannaschia</taxon>
    </lineage>
</organism>
<keyword evidence="2" id="KW-1185">Reference proteome</keyword>
<proteinExistence type="predicted"/>
<evidence type="ECO:0000313" key="1">
    <source>
        <dbReference type="EMBL" id="CUH37529.1"/>
    </source>
</evidence>
<dbReference type="AlphaFoldDB" id="A0A0M7BBE4"/>